<dbReference type="CDD" id="cd04301">
    <property type="entry name" value="NAT_SF"/>
    <property type="match status" value="1"/>
</dbReference>
<evidence type="ECO:0000313" key="3">
    <source>
        <dbReference type="Proteomes" id="UP000196503"/>
    </source>
</evidence>
<accession>A0A1Y3UN58</accession>
<dbReference type="InterPro" id="IPR000182">
    <property type="entry name" value="GNAT_dom"/>
</dbReference>
<dbReference type="Pfam" id="PF13673">
    <property type="entry name" value="Acetyltransf_10"/>
    <property type="match status" value="1"/>
</dbReference>
<evidence type="ECO:0000313" key="2">
    <source>
        <dbReference type="EMBL" id="OUZ17848.1"/>
    </source>
</evidence>
<dbReference type="InterPro" id="IPR016181">
    <property type="entry name" value="Acyl_CoA_acyltransferase"/>
</dbReference>
<dbReference type="Proteomes" id="UP000196503">
    <property type="component" value="Unassembled WGS sequence"/>
</dbReference>
<dbReference type="AlphaFoldDB" id="A0A1Y3UN58"/>
<dbReference type="GO" id="GO:0016747">
    <property type="term" value="F:acyltransferase activity, transferring groups other than amino-acyl groups"/>
    <property type="evidence" value="ECO:0007669"/>
    <property type="project" value="InterPro"/>
</dbReference>
<feature type="domain" description="N-acetyltransferase" evidence="1">
    <location>
        <begin position="6"/>
        <end position="145"/>
    </location>
</feature>
<evidence type="ECO:0000259" key="1">
    <source>
        <dbReference type="PROSITE" id="PS51186"/>
    </source>
</evidence>
<dbReference type="SUPFAM" id="SSF55729">
    <property type="entry name" value="Acyl-CoA N-acyltransferases (Nat)"/>
    <property type="match status" value="1"/>
</dbReference>
<dbReference type="Gene3D" id="3.40.630.30">
    <property type="match status" value="1"/>
</dbReference>
<comment type="caution">
    <text evidence="2">The sequence shown here is derived from an EMBL/GenBank/DDBJ whole genome shotgun (WGS) entry which is preliminary data.</text>
</comment>
<dbReference type="EMBL" id="NIBL01000002">
    <property type="protein sequence ID" value="OUZ17848.1"/>
    <property type="molecule type" value="Genomic_DNA"/>
</dbReference>
<name>A0A1Y3UN58_9ENTE</name>
<reference evidence="2 3" key="1">
    <citation type="submission" date="2017-05" db="EMBL/GenBank/DDBJ databases">
        <title>The Genome Sequence of Enterococcus faecium 2D5_DIV0622.</title>
        <authorList>
            <consortium name="The Broad Institute Genomics Platform"/>
            <consortium name="The Broad Institute Genomic Center for Infectious Diseases"/>
            <person name="Earl A."/>
            <person name="Manson A."/>
            <person name="Schwartman J."/>
            <person name="Gilmore M."/>
            <person name="Abouelleil A."/>
            <person name="Cao P."/>
            <person name="Chapman S."/>
            <person name="Cusick C."/>
            <person name="Shea T."/>
            <person name="Young S."/>
            <person name="Neafsey D."/>
            <person name="Nusbaum C."/>
            <person name="Birren B."/>
        </authorList>
    </citation>
    <scope>NUCLEOTIDE SEQUENCE [LARGE SCALE GENOMIC DNA]</scope>
    <source>
        <strain evidence="2 3">2D5_DIV0622</strain>
    </source>
</reference>
<proteinExistence type="predicted"/>
<dbReference type="RefSeq" id="WP_087402261.1">
    <property type="nucleotide sequence ID" value="NZ_CP144498.1"/>
</dbReference>
<organism evidence="2 3">
    <name type="scientific">Enterococcus cecorum</name>
    <dbReference type="NCBI Taxonomy" id="44008"/>
    <lineage>
        <taxon>Bacteria</taxon>
        <taxon>Bacillati</taxon>
        <taxon>Bacillota</taxon>
        <taxon>Bacilli</taxon>
        <taxon>Lactobacillales</taxon>
        <taxon>Enterococcaceae</taxon>
        <taxon>Enterococcus</taxon>
    </lineage>
</organism>
<dbReference type="PROSITE" id="PS51186">
    <property type="entry name" value="GNAT"/>
    <property type="match status" value="1"/>
</dbReference>
<protein>
    <recommendedName>
        <fullName evidence="1">N-acetyltransferase domain-containing protein</fullName>
    </recommendedName>
</protein>
<gene>
    <name evidence="2" type="ORF">A5869_001320</name>
</gene>
<sequence length="147" mass="17398">MDITAKKFSDLSTMELFELYRLRNLVFIVEQNCPYQDIDAYDLSAYHICLRIDDEMVGYARIYHQEDKLRIGRVVVHPKVRHQRVGWQLMRAAIDYSSYQYKGEDVYISAQTHARKFYEGFGFEAISKVYLEDGIEHIDMRLASEKV</sequence>